<comment type="caution">
    <text evidence="2">The sequence shown here is derived from an EMBL/GenBank/DDBJ whole genome shotgun (WGS) entry which is preliminary data.</text>
</comment>
<keyword evidence="1" id="KW-0472">Membrane</keyword>
<evidence type="ECO:0000313" key="2">
    <source>
        <dbReference type="EMBL" id="GIE42154.1"/>
    </source>
</evidence>
<dbReference type="Proteomes" id="UP000631312">
    <property type="component" value="Unassembled WGS sequence"/>
</dbReference>
<reference evidence="2 3" key="1">
    <citation type="submission" date="2021-01" db="EMBL/GenBank/DDBJ databases">
        <title>Whole genome shotgun sequence of Actinoplanes lobatus NBRC 12513.</title>
        <authorList>
            <person name="Komaki H."/>
            <person name="Tamura T."/>
        </authorList>
    </citation>
    <scope>NUCLEOTIDE SEQUENCE [LARGE SCALE GENOMIC DNA]</scope>
    <source>
        <strain evidence="2 3">NBRC 12513</strain>
    </source>
</reference>
<proteinExistence type="predicted"/>
<evidence type="ECO:0000313" key="3">
    <source>
        <dbReference type="Proteomes" id="UP000631312"/>
    </source>
</evidence>
<accession>A0ABQ4AMC3</accession>
<name>A0ABQ4AMC3_9ACTN</name>
<feature type="transmembrane region" description="Helical" evidence="1">
    <location>
        <begin position="12"/>
        <end position="32"/>
    </location>
</feature>
<evidence type="ECO:0000256" key="1">
    <source>
        <dbReference type="SAM" id="Phobius"/>
    </source>
</evidence>
<sequence>MDQGTGPDRRCVVLAVAMVFLAVGFATGLCLFKIKSRWCPHCGATTVANVPEKGTPPWPPKR</sequence>
<keyword evidence="3" id="KW-1185">Reference proteome</keyword>
<keyword evidence="1" id="KW-1133">Transmembrane helix</keyword>
<gene>
    <name evidence="2" type="ORF">Alo02nite_50520</name>
</gene>
<dbReference type="EMBL" id="BOMP01000086">
    <property type="protein sequence ID" value="GIE42154.1"/>
    <property type="molecule type" value="Genomic_DNA"/>
</dbReference>
<organism evidence="2 3">
    <name type="scientific">Actinoplanes lobatus</name>
    <dbReference type="NCBI Taxonomy" id="113568"/>
    <lineage>
        <taxon>Bacteria</taxon>
        <taxon>Bacillati</taxon>
        <taxon>Actinomycetota</taxon>
        <taxon>Actinomycetes</taxon>
        <taxon>Micromonosporales</taxon>
        <taxon>Micromonosporaceae</taxon>
        <taxon>Actinoplanes</taxon>
    </lineage>
</organism>
<protein>
    <submittedName>
        <fullName evidence="2">Uncharacterized protein</fullName>
    </submittedName>
</protein>
<keyword evidence="1" id="KW-0812">Transmembrane</keyword>